<feature type="compositionally biased region" description="Basic and acidic residues" evidence="12">
    <location>
        <begin position="1604"/>
        <end position="1614"/>
    </location>
</feature>
<evidence type="ECO:0000313" key="14">
    <source>
        <dbReference type="EMBL" id="KAF7415720.1"/>
    </source>
</evidence>
<dbReference type="GO" id="GO:0016342">
    <property type="term" value="C:catenin complex"/>
    <property type="evidence" value="ECO:0007669"/>
    <property type="project" value="TreeGrafter"/>
</dbReference>
<dbReference type="FunFam" id="2.60.40.60:FF:000015">
    <property type="entry name" value="FAT atypical cadherin 1"/>
    <property type="match status" value="1"/>
</dbReference>
<dbReference type="PANTHER" id="PTHR24027">
    <property type="entry name" value="CADHERIN-23"/>
    <property type="match status" value="1"/>
</dbReference>
<gene>
    <name evidence="14" type="ORF">H0235_012312</name>
</gene>
<dbReference type="InterPro" id="IPR039808">
    <property type="entry name" value="Cadherin"/>
</dbReference>
<evidence type="ECO:0000256" key="10">
    <source>
        <dbReference type="ARBA" id="ARBA00023180"/>
    </source>
</evidence>
<keyword evidence="6" id="KW-0130">Cell adhesion</keyword>
<reference evidence="14" key="1">
    <citation type="journal article" date="2020" name="G3 (Bethesda)">
        <title>High-Quality Assemblies for Three Invasive Social Wasps from the &lt;i&gt;Vespula&lt;/i&gt; Genus.</title>
        <authorList>
            <person name="Harrop T.W.R."/>
            <person name="Guhlin J."/>
            <person name="McLaughlin G.M."/>
            <person name="Permina E."/>
            <person name="Stockwell P."/>
            <person name="Gilligan J."/>
            <person name="Le Lec M.F."/>
            <person name="Gruber M.A.M."/>
            <person name="Quinn O."/>
            <person name="Lovegrove M."/>
            <person name="Duncan E.J."/>
            <person name="Remnant E.J."/>
            <person name="Van Eeckhoven J."/>
            <person name="Graham B."/>
            <person name="Knapp R.A."/>
            <person name="Langford K.W."/>
            <person name="Kronenberg Z."/>
            <person name="Press M.O."/>
            <person name="Eacker S.M."/>
            <person name="Wilson-Rankin E.E."/>
            <person name="Purcell J."/>
            <person name="Lester P.J."/>
            <person name="Dearden P.K."/>
        </authorList>
    </citation>
    <scope>NUCLEOTIDE SEQUENCE</scope>
    <source>
        <strain evidence="14">Volc-1</strain>
    </source>
</reference>
<name>A0A834NQN3_VESPE</name>
<feature type="domain" description="Cadherin" evidence="13">
    <location>
        <begin position="742"/>
        <end position="847"/>
    </location>
</feature>
<feature type="domain" description="Cadherin" evidence="13">
    <location>
        <begin position="1755"/>
        <end position="1854"/>
    </location>
</feature>
<dbReference type="PROSITE" id="PS50268">
    <property type="entry name" value="CADHERIN_2"/>
    <property type="match status" value="14"/>
</dbReference>
<evidence type="ECO:0000256" key="11">
    <source>
        <dbReference type="PROSITE-ProRule" id="PRU00043"/>
    </source>
</evidence>
<feature type="domain" description="Cadherin" evidence="13">
    <location>
        <begin position="326"/>
        <end position="547"/>
    </location>
</feature>
<dbReference type="Gene3D" id="2.60.40.60">
    <property type="entry name" value="Cadherins"/>
    <property type="match status" value="17"/>
</dbReference>
<dbReference type="GO" id="GO:0008013">
    <property type="term" value="F:beta-catenin binding"/>
    <property type="evidence" value="ECO:0007669"/>
    <property type="project" value="TreeGrafter"/>
</dbReference>
<dbReference type="GO" id="GO:0007156">
    <property type="term" value="P:homophilic cell adhesion via plasma membrane adhesion molecules"/>
    <property type="evidence" value="ECO:0007669"/>
    <property type="project" value="InterPro"/>
</dbReference>
<feature type="domain" description="Cadherin" evidence="13">
    <location>
        <begin position="1401"/>
        <end position="1505"/>
    </location>
</feature>
<dbReference type="PANTHER" id="PTHR24027:SF423">
    <property type="entry name" value="PROTOCADHERIN-16"/>
    <property type="match status" value="1"/>
</dbReference>
<sequence>MEEIVPRPPSYDKTLSSLLLSWAPFSKEDPDLDQNRGGSIYRSLQLPVRVHGERPSRFYLATDEPDLSMDPNTGMLRIRLPLDRETRDKYILSVEARNGASTGYCQVEVLVEDVNDNAPFFRSVSLRISVPESHPLHTALFVAHATDRDSTPSLPIRYVLVQNSNDLFGIDGRTGELYLARRLDYETQQRHGLLIRALDGAGLSANLSLSVEVQDVNDNPPVFERNEYHVEVPEGARLDSQILQVTAVDLDTGNNARLSYRLQGSTAFRISPNTGWIYLAQVLDRESVDRYALTVLATDNGSPAATASASVLVSVLDDNDNEPRFEKDFYAFELLENLPSDTIVGSVSATDSDLGKNALLRYAIVQVNSSFSVDPDTVCESVEMSWLEVGIVSLTRWCTPLRSATRNASFRVTVSVLETTRNKMQGSAFASSACNESSETGPRIACVPTNENGFRSVMLEFEAENRVSLIEENGDVLCEEFKVDDDVGHPSRLLLLREITTREPLDREKKGSHELVLEARDQGTPSRAARVSLKVTVLDVNDNSPEIVDPQGDVVSVREEQPPGTEVARVRALDTDLGENASVTYSILKAKAQLPKRLCTALMAKLSVFVLQHPAAIYKILKEIDSDGPYHWLIYLIYSIFVERVFPWDNLINQTLGYFSLFLDCQWIALNSTIDRDSDGYNVFTIDPITGMIRTKAVLDHEERNVYRVSVKATDAGRPPRHSVRALRVEVLALADNRPTFTSSSFTFNVCEDANIGQAVGSVSGAGPAGRVAFTLHSLTPISEFPAFDVDRGSGQLVVAHSLDRENVSEYHLEIRALDTTSIGNPQSIAVSVKIVIEDANDNPPRWPQDPITVRVSEKATIGSTIYNLVATDLDSGLNGDLRYGLVAEFPSSGGFVVDSLTGALSLAKPLDREERAEYTLILKASDRAPPGEQLASTVTARIMVLDQNDNDPVFVAPETTKIAVTSDVLPGKVVAVDKDAGDNGRVSYVITSGNDEARFSVGYESGIVSLTRPMIRPTELEITANDHGSPPRKATLKLTLTLAAGQTRGPPRLLLSNPVARISEDLRTGASVMDVAGPAIVDQGNISFSIPTNVAADKFAISPSGLVTLRGSLDREEVSQYYVPVVARSSKLLDITTLEVKVLDENDNSPKFRAGSCYTLAIPENEENSVIHTVAAMDIDEGKNGELHYSIIGGNIGNKFTLDSSSGALSMINLDRETVPKYVLTISAKDKGRPSLEARCNLTVIVLDVNDNAPIFSQNQYTESRPRGALQIDYSGYSLSGGFQYGSSNYPTSYHPGKYIATISEDAAPDSSVMSVRATDPDQGVNGKITYAIAEENSWLFRVDNLTGVITTAGPLDRERQSSFNFLVVATDSGKYDAKSTSIPIEITISDVNDNAPVFEEYPFRARVSIGTQPGQNVLRVVAKDADHGANGEVVYSFLHEQEKPKFRIHPSTGVVTATLSLSQDNGKTYRLEVLARDKGNPPKSAKGLIEVQVGESADLTPALKFQNETYDVVVQENSLSGTDIVQITAVRSDGRRQHVSYSIGSGNDFGTFAIDEDTGLLRVNDPSRLDAELWNDLTVRPNDEQPDEGRTNAWGRSLENQQPKEEPRESSKHTLTVVARTTGPDSLEAYAKVVVRVSDVNDNPPIFTQTQYSATVLEGNTKGDFVVKLSASDADQGLNSRILYHIVDGNPDNAFTISPPYSGIVRTNIVLDREIREKYRLTIIATDQGNPQLTGTAALSVRVIDINDNHPTFPEHNIISVSEGTAVGSVLTTVTANDVDSSPALIYRFSNTTDPGPFSIDRYGGKVILRKPLDAETKFEYTLRVIASDGIHEATTDMTVRVADLNDNAPRFQQTAYVATLSDTVCEAAEKPPSLQPPAEITGFEVSRNLLKIHRPAPNGAFALESRKQGELRLAGGFFKT</sequence>
<keyword evidence="10" id="KW-0325">Glycoprotein</keyword>
<feature type="domain" description="Cadherin" evidence="13">
    <location>
        <begin position="1296"/>
        <end position="1400"/>
    </location>
</feature>
<evidence type="ECO:0000256" key="4">
    <source>
        <dbReference type="ARBA" id="ARBA00022737"/>
    </source>
</evidence>
<feature type="region of interest" description="Disordered" evidence="12">
    <location>
        <begin position="1579"/>
        <end position="1617"/>
    </location>
</feature>
<feature type="domain" description="Cadherin" evidence="13">
    <location>
        <begin position="29"/>
        <end position="121"/>
    </location>
</feature>
<evidence type="ECO:0000256" key="5">
    <source>
        <dbReference type="ARBA" id="ARBA00022837"/>
    </source>
</evidence>
<evidence type="ECO:0000256" key="1">
    <source>
        <dbReference type="ARBA" id="ARBA00004251"/>
    </source>
</evidence>
<evidence type="ECO:0000256" key="6">
    <source>
        <dbReference type="ARBA" id="ARBA00022889"/>
    </source>
</evidence>
<feature type="compositionally biased region" description="Basic and acidic residues" evidence="12">
    <location>
        <begin position="1583"/>
        <end position="1592"/>
    </location>
</feature>
<protein>
    <recommendedName>
        <fullName evidence="13">Cadherin domain-containing protein</fullName>
    </recommendedName>
</protein>
<dbReference type="FunFam" id="2.60.40.60:FF:000081">
    <property type="entry name" value="protocadherin Fat 4"/>
    <property type="match status" value="1"/>
</dbReference>
<dbReference type="FunFam" id="2.60.40.60:FF:000020">
    <property type="entry name" value="Dachsous cadherin-related 1b"/>
    <property type="match status" value="2"/>
</dbReference>
<dbReference type="GO" id="GO:0045296">
    <property type="term" value="F:cadherin binding"/>
    <property type="evidence" value="ECO:0007669"/>
    <property type="project" value="TreeGrafter"/>
</dbReference>
<dbReference type="GO" id="GO:0016477">
    <property type="term" value="P:cell migration"/>
    <property type="evidence" value="ECO:0007669"/>
    <property type="project" value="TreeGrafter"/>
</dbReference>
<feature type="domain" description="Cadherin" evidence="13">
    <location>
        <begin position="1508"/>
        <end position="1649"/>
    </location>
</feature>
<evidence type="ECO:0000256" key="9">
    <source>
        <dbReference type="ARBA" id="ARBA00023157"/>
    </source>
</evidence>
<dbReference type="EMBL" id="JACSDY010000011">
    <property type="protein sequence ID" value="KAF7415720.1"/>
    <property type="molecule type" value="Genomic_DNA"/>
</dbReference>
<dbReference type="SUPFAM" id="SSF49313">
    <property type="entry name" value="Cadherin-like"/>
    <property type="match status" value="16"/>
</dbReference>
<dbReference type="GO" id="GO:0048731">
    <property type="term" value="P:system development"/>
    <property type="evidence" value="ECO:0007669"/>
    <property type="project" value="UniProtKB-ARBA"/>
</dbReference>
<keyword evidence="5 11" id="KW-0106">Calcium</keyword>
<feature type="domain" description="Cadherin" evidence="13">
    <location>
        <begin position="1650"/>
        <end position="1755"/>
    </location>
</feature>
<feature type="domain" description="Cadherin" evidence="13">
    <location>
        <begin position="848"/>
        <end position="955"/>
    </location>
</feature>
<keyword evidence="7" id="KW-1133">Transmembrane helix</keyword>
<dbReference type="GO" id="GO:0007043">
    <property type="term" value="P:cell-cell junction assembly"/>
    <property type="evidence" value="ECO:0007669"/>
    <property type="project" value="TreeGrafter"/>
</dbReference>
<feature type="domain" description="Cadherin" evidence="13">
    <location>
        <begin position="1155"/>
        <end position="1257"/>
    </location>
</feature>
<organism evidence="14 15">
    <name type="scientific">Vespula pensylvanica</name>
    <name type="common">Western yellow jacket</name>
    <name type="synonym">Wasp</name>
    <dbReference type="NCBI Taxonomy" id="30213"/>
    <lineage>
        <taxon>Eukaryota</taxon>
        <taxon>Metazoa</taxon>
        <taxon>Ecdysozoa</taxon>
        <taxon>Arthropoda</taxon>
        <taxon>Hexapoda</taxon>
        <taxon>Insecta</taxon>
        <taxon>Pterygota</taxon>
        <taxon>Neoptera</taxon>
        <taxon>Endopterygota</taxon>
        <taxon>Hymenoptera</taxon>
        <taxon>Apocrita</taxon>
        <taxon>Aculeata</taxon>
        <taxon>Vespoidea</taxon>
        <taxon>Vespidae</taxon>
        <taxon>Vespinae</taxon>
        <taxon>Vespula</taxon>
    </lineage>
</organism>
<dbReference type="Proteomes" id="UP000600918">
    <property type="component" value="Unassembled WGS sequence"/>
</dbReference>
<keyword evidence="8" id="KW-0472">Membrane</keyword>
<dbReference type="InterPro" id="IPR002126">
    <property type="entry name" value="Cadherin-like_dom"/>
</dbReference>
<feature type="domain" description="Cadherin" evidence="13">
    <location>
        <begin position="957"/>
        <end position="1153"/>
    </location>
</feature>
<dbReference type="GO" id="GO:0007163">
    <property type="term" value="P:establishment or maintenance of cell polarity"/>
    <property type="evidence" value="ECO:0007669"/>
    <property type="project" value="UniProtKB-ARBA"/>
</dbReference>
<dbReference type="GO" id="GO:0000902">
    <property type="term" value="P:cell morphogenesis"/>
    <property type="evidence" value="ECO:0007669"/>
    <property type="project" value="TreeGrafter"/>
</dbReference>
<keyword evidence="4" id="KW-0677">Repeat</keyword>
<dbReference type="InterPro" id="IPR020894">
    <property type="entry name" value="Cadherin_CS"/>
</dbReference>
<keyword evidence="15" id="KW-1185">Reference proteome</keyword>
<dbReference type="CDD" id="cd11304">
    <property type="entry name" value="Cadherin_repeat"/>
    <property type="match status" value="15"/>
</dbReference>
<evidence type="ECO:0000256" key="12">
    <source>
        <dbReference type="SAM" id="MobiDB-lite"/>
    </source>
</evidence>
<feature type="domain" description="Cadherin" evidence="13">
    <location>
        <begin position="549"/>
        <end position="741"/>
    </location>
</feature>
<dbReference type="FunFam" id="2.60.40.60:FF:000080">
    <property type="entry name" value="FAT atypical cadherin 1"/>
    <property type="match status" value="1"/>
</dbReference>
<proteinExistence type="predicted"/>
<dbReference type="FunFam" id="2.60.40.60:FF:000039">
    <property type="entry name" value="FAT atypical cadherin 3"/>
    <property type="match status" value="1"/>
</dbReference>
<dbReference type="GO" id="GO:0048589">
    <property type="term" value="P:developmental growth"/>
    <property type="evidence" value="ECO:0007669"/>
    <property type="project" value="UniProtKB-ARBA"/>
</dbReference>
<dbReference type="GO" id="GO:0005509">
    <property type="term" value="F:calcium ion binding"/>
    <property type="evidence" value="ECO:0007669"/>
    <property type="project" value="UniProtKB-UniRule"/>
</dbReference>
<evidence type="ECO:0000313" key="15">
    <source>
        <dbReference type="Proteomes" id="UP000600918"/>
    </source>
</evidence>
<dbReference type="SMART" id="SM00112">
    <property type="entry name" value="CA"/>
    <property type="match status" value="15"/>
</dbReference>
<comment type="caution">
    <text evidence="14">The sequence shown here is derived from an EMBL/GenBank/DDBJ whole genome shotgun (WGS) entry which is preliminary data.</text>
</comment>
<evidence type="ECO:0000256" key="2">
    <source>
        <dbReference type="ARBA" id="ARBA00022536"/>
    </source>
</evidence>
<dbReference type="FunFam" id="2.60.40.60:FF:000035">
    <property type="entry name" value="Protocadherin Fat 3"/>
    <property type="match status" value="1"/>
</dbReference>
<evidence type="ECO:0000256" key="8">
    <source>
        <dbReference type="ARBA" id="ARBA00023136"/>
    </source>
</evidence>
<evidence type="ECO:0000256" key="3">
    <source>
        <dbReference type="ARBA" id="ARBA00022692"/>
    </source>
</evidence>
<feature type="domain" description="Cadherin" evidence="13">
    <location>
        <begin position="122"/>
        <end position="223"/>
    </location>
</feature>
<dbReference type="PROSITE" id="PS00232">
    <property type="entry name" value="CADHERIN_1"/>
    <property type="match status" value="7"/>
</dbReference>
<dbReference type="GO" id="GO:0034332">
    <property type="term" value="P:adherens junction organization"/>
    <property type="evidence" value="ECO:0007669"/>
    <property type="project" value="TreeGrafter"/>
</dbReference>
<dbReference type="GO" id="GO:0030154">
    <property type="term" value="P:cell differentiation"/>
    <property type="evidence" value="ECO:0007669"/>
    <property type="project" value="UniProtKB-ARBA"/>
</dbReference>
<dbReference type="GO" id="GO:0016339">
    <property type="term" value="P:calcium-dependent cell-cell adhesion via plasma membrane cell adhesion molecules"/>
    <property type="evidence" value="ECO:0007669"/>
    <property type="project" value="TreeGrafter"/>
</dbReference>
<dbReference type="GO" id="GO:0001736">
    <property type="term" value="P:establishment of planar polarity"/>
    <property type="evidence" value="ECO:0007669"/>
    <property type="project" value="UniProtKB-ARBA"/>
</dbReference>
<keyword evidence="3" id="KW-0812">Transmembrane</keyword>
<dbReference type="GO" id="GO:0005912">
    <property type="term" value="C:adherens junction"/>
    <property type="evidence" value="ECO:0007669"/>
    <property type="project" value="TreeGrafter"/>
</dbReference>
<dbReference type="PRINTS" id="PR00205">
    <property type="entry name" value="CADHERIN"/>
</dbReference>
<keyword evidence="2" id="KW-0245">EGF-like domain</keyword>
<comment type="subcellular location">
    <subcellularLocation>
        <location evidence="1">Cell membrane</location>
        <topology evidence="1">Single-pass type I membrane protein</topology>
    </subcellularLocation>
</comment>
<accession>A0A834NQN3</accession>
<keyword evidence="9" id="KW-1015">Disulfide bond</keyword>
<evidence type="ECO:0000259" key="13">
    <source>
        <dbReference type="PROSITE" id="PS50268"/>
    </source>
</evidence>
<dbReference type="GO" id="GO:0044331">
    <property type="term" value="P:cell-cell adhesion mediated by cadherin"/>
    <property type="evidence" value="ECO:0007669"/>
    <property type="project" value="TreeGrafter"/>
</dbReference>
<dbReference type="FunFam" id="2.60.40.60:FF:000116">
    <property type="entry name" value="Dachsous cadherin-related 2"/>
    <property type="match status" value="1"/>
</dbReference>
<feature type="domain" description="Cadherin" evidence="13">
    <location>
        <begin position="224"/>
        <end position="325"/>
    </location>
</feature>
<dbReference type="GO" id="GO:0009887">
    <property type="term" value="P:animal organ morphogenesis"/>
    <property type="evidence" value="ECO:0007669"/>
    <property type="project" value="UniProtKB-ARBA"/>
</dbReference>
<evidence type="ECO:0000256" key="7">
    <source>
        <dbReference type="ARBA" id="ARBA00022989"/>
    </source>
</evidence>
<dbReference type="InterPro" id="IPR015919">
    <property type="entry name" value="Cadherin-like_sf"/>
</dbReference>
<dbReference type="Pfam" id="PF00028">
    <property type="entry name" value="Cadherin"/>
    <property type="match status" value="15"/>
</dbReference>